<accession>A0AA35CQD9</accession>
<dbReference type="Gene3D" id="3.30.565.10">
    <property type="entry name" value="Histidine kinase-like ATPase, C-terminal domain"/>
    <property type="match status" value="1"/>
</dbReference>
<dbReference type="SUPFAM" id="SSF55890">
    <property type="entry name" value="Sporulation response regulatory protein Spo0B"/>
    <property type="match status" value="1"/>
</dbReference>
<dbReference type="EC" id="2.7.13.3" evidence="3"/>
<evidence type="ECO:0000256" key="8">
    <source>
        <dbReference type="ARBA" id="ARBA00022741"/>
    </source>
</evidence>
<evidence type="ECO:0000256" key="7">
    <source>
        <dbReference type="ARBA" id="ARBA00022692"/>
    </source>
</evidence>
<dbReference type="SMART" id="SM00387">
    <property type="entry name" value="HATPase_c"/>
    <property type="match status" value="1"/>
</dbReference>
<feature type="domain" description="Histidine kinase" evidence="14">
    <location>
        <begin position="403"/>
        <end position="535"/>
    </location>
</feature>
<dbReference type="Gene3D" id="3.30.450.20">
    <property type="entry name" value="PAS domain"/>
    <property type="match status" value="2"/>
</dbReference>
<keyword evidence="7" id="KW-0812">Transmembrane</keyword>
<dbReference type="SUPFAM" id="SSF55785">
    <property type="entry name" value="PYP-like sensor domain (PAS domain)"/>
    <property type="match status" value="1"/>
</dbReference>
<protein>
    <recommendedName>
        <fullName evidence="3">histidine kinase</fullName>
        <ecNumber evidence="3">2.7.13.3</ecNumber>
    </recommendedName>
</protein>
<dbReference type="SUPFAM" id="SSF55874">
    <property type="entry name" value="ATPase domain of HSP90 chaperone/DNA topoisomerase II/histidine kinase"/>
    <property type="match status" value="1"/>
</dbReference>
<dbReference type="InterPro" id="IPR039506">
    <property type="entry name" value="SPOB_a"/>
</dbReference>
<dbReference type="InterPro" id="IPR004358">
    <property type="entry name" value="Sig_transdc_His_kin-like_C"/>
</dbReference>
<dbReference type="CDD" id="cd16915">
    <property type="entry name" value="HATPase_DpiB-CitA-like"/>
    <property type="match status" value="1"/>
</dbReference>
<evidence type="ECO:0000256" key="13">
    <source>
        <dbReference type="ARBA" id="ARBA00023136"/>
    </source>
</evidence>
<dbReference type="GO" id="GO:0005886">
    <property type="term" value="C:plasma membrane"/>
    <property type="evidence" value="ECO:0007669"/>
    <property type="project" value="UniProtKB-SubCell"/>
</dbReference>
<dbReference type="Gene3D" id="1.10.287.130">
    <property type="match status" value="1"/>
</dbReference>
<keyword evidence="11" id="KW-1133">Transmembrane helix</keyword>
<evidence type="ECO:0000259" key="14">
    <source>
        <dbReference type="PROSITE" id="PS50109"/>
    </source>
</evidence>
<keyword evidence="16" id="KW-1185">Reference proteome</keyword>
<comment type="subcellular location">
    <subcellularLocation>
        <location evidence="2">Cell membrane</location>
        <topology evidence="2">Multi-pass membrane protein</topology>
    </subcellularLocation>
</comment>
<keyword evidence="12" id="KW-0902">Two-component regulatory system</keyword>
<evidence type="ECO:0000256" key="4">
    <source>
        <dbReference type="ARBA" id="ARBA00022475"/>
    </source>
</evidence>
<dbReference type="PANTHER" id="PTHR43547">
    <property type="entry name" value="TWO-COMPONENT HISTIDINE KINASE"/>
    <property type="match status" value="1"/>
</dbReference>
<keyword evidence="13" id="KW-0472">Membrane</keyword>
<evidence type="ECO:0000313" key="15">
    <source>
        <dbReference type="EMBL" id="BDG62036.1"/>
    </source>
</evidence>
<evidence type="ECO:0000256" key="12">
    <source>
        <dbReference type="ARBA" id="ARBA00023012"/>
    </source>
</evidence>
<evidence type="ECO:0000256" key="1">
    <source>
        <dbReference type="ARBA" id="ARBA00000085"/>
    </source>
</evidence>
<evidence type="ECO:0000256" key="10">
    <source>
        <dbReference type="ARBA" id="ARBA00022840"/>
    </source>
</evidence>
<dbReference type="AlphaFoldDB" id="A0AA35CQD9"/>
<dbReference type="GO" id="GO:0005524">
    <property type="term" value="F:ATP binding"/>
    <property type="evidence" value="ECO:0007669"/>
    <property type="project" value="UniProtKB-KW"/>
</dbReference>
<keyword evidence="6" id="KW-0808">Transferase</keyword>
<reference evidence="15" key="1">
    <citation type="submission" date="2022-03" db="EMBL/GenBank/DDBJ databases">
        <title>Complete genome sequence of Caldinitratiruptor microaerophilus.</title>
        <authorList>
            <person name="Mukaiyama R."/>
            <person name="Nishiyama T."/>
            <person name="Ueda K."/>
        </authorList>
    </citation>
    <scope>NUCLEOTIDE SEQUENCE</scope>
    <source>
        <strain evidence="15">JCM 16183</strain>
    </source>
</reference>
<dbReference type="InterPro" id="IPR029151">
    <property type="entry name" value="Sensor-like_sf"/>
</dbReference>
<dbReference type="InterPro" id="IPR013656">
    <property type="entry name" value="PAS_4"/>
</dbReference>
<proteinExistence type="predicted"/>
<keyword evidence="9 15" id="KW-0418">Kinase</keyword>
<keyword evidence="5" id="KW-0597">Phosphoprotein</keyword>
<dbReference type="Pfam" id="PF17203">
    <property type="entry name" value="sCache_3_2"/>
    <property type="match status" value="1"/>
</dbReference>
<dbReference type="InterPro" id="IPR035965">
    <property type="entry name" value="PAS-like_dom_sf"/>
</dbReference>
<keyword evidence="8" id="KW-0547">Nucleotide-binding</keyword>
<dbReference type="InterPro" id="IPR005467">
    <property type="entry name" value="His_kinase_dom"/>
</dbReference>
<keyword evidence="4" id="KW-1003">Cell membrane</keyword>
<dbReference type="PANTHER" id="PTHR43547:SF10">
    <property type="entry name" value="SENSOR HISTIDINE KINASE DCUS"/>
    <property type="match status" value="1"/>
</dbReference>
<dbReference type="PRINTS" id="PR00344">
    <property type="entry name" value="BCTRLSENSOR"/>
</dbReference>
<evidence type="ECO:0000256" key="3">
    <source>
        <dbReference type="ARBA" id="ARBA00012438"/>
    </source>
</evidence>
<dbReference type="RefSeq" id="WP_264842645.1">
    <property type="nucleotide sequence ID" value="NZ_AP025628.1"/>
</dbReference>
<name>A0AA35CQD9_9FIRM</name>
<organism evidence="15 16">
    <name type="scientific">Caldinitratiruptor microaerophilus</name>
    <dbReference type="NCBI Taxonomy" id="671077"/>
    <lineage>
        <taxon>Bacteria</taxon>
        <taxon>Bacillati</taxon>
        <taxon>Bacillota</taxon>
        <taxon>Clostridia</taxon>
        <taxon>Eubacteriales</taxon>
        <taxon>Symbiobacteriaceae</taxon>
        <taxon>Caldinitratiruptor</taxon>
    </lineage>
</organism>
<dbReference type="SUPFAM" id="SSF103190">
    <property type="entry name" value="Sensory domain-like"/>
    <property type="match status" value="1"/>
</dbReference>
<dbReference type="Pfam" id="PF08448">
    <property type="entry name" value="PAS_4"/>
    <property type="match status" value="1"/>
</dbReference>
<dbReference type="Pfam" id="PF14689">
    <property type="entry name" value="SPOB_a"/>
    <property type="match status" value="1"/>
</dbReference>
<dbReference type="CDD" id="cd00130">
    <property type="entry name" value="PAS"/>
    <property type="match status" value="1"/>
</dbReference>
<dbReference type="SMART" id="SM00091">
    <property type="entry name" value="PAS"/>
    <property type="match status" value="1"/>
</dbReference>
<evidence type="ECO:0000313" key="16">
    <source>
        <dbReference type="Proteomes" id="UP001163687"/>
    </source>
</evidence>
<dbReference type="KEGG" id="cmic:caldi_31260"/>
<dbReference type="InterPro" id="IPR016120">
    <property type="entry name" value="Sig_transdc_His_kin_SpoOB"/>
</dbReference>
<gene>
    <name evidence="15" type="ORF">caldi_31260</name>
</gene>
<keyword evidence="10" id="KW-0067">ATP-binding</keyword>
<evidence type="ECO:0000256" key="6">
    <source>
        <dbReference type="ARBA" id="ARBA00022679"/>
    </source>
</evidence>
<dbReference type="InterPro" id="IPR033463">
    <property type="entry name" value="sCache_3"/>
</dbReference>
<dbReference type="InterPro" id="IPR036890">
    <property type="entry name" value="HATPase_C_sf"/>
</dbReference>
<dbReference type="Pfam" id="PF02518">
    <property type="entry name" value="HATPase_c"/>
    <property type="match status" value="1"/>
</dbReference>
<dbReference type="GO" id="GO:0000155">
    <property type="term" value="F:phosphorelay sensor kinase activity"/>
    <property type="evidence" value="ECO:0007669"/>
    <property type="project" value="InterPro"/>
</dbReference>
<dbReference type="FunFam" id="3.30.450.20:FF:000018">
    <property type="entry name" value="Sensor histidine kinase DcuS"/>
    <property type="match status" value="1"/>
</dbReference>
<comment type="catalytic activity">
    <reaction evidence="1">
        <text>ATP + protein L-histidine = ADP + protein N-phospho-L-histidine.</text>
        <dbReference type="EC" id="2.7.13.3"/>
    </reaction>
</comment>
<dbReference type="InterPro" id="IPR000014">
    <property type="entry name" value="PAS"/>
</dbReference>
<evidence type="ECO:0000256" key="5">
    <source>
        <dbReference type="ARBA" id="ARBA00022553"/>
    </source>
</evidence>
<evidence type="ECO:0000256" key="2">
    <source>
        <dbReference type="ARBA" id="ARBA00004651"/>
    </source>
</evidence>
<sequence length="545" mass="57708">MFRALPGGDRRPPLKLGTKITLLVTGVACLALLLLGGAAVWTAGLAHEAAVGRQNLKLARLLAEMPEVRAGLAAPDPAAVLQPLAERLRRTLGVDLIVVIGMDRIRYSHYDPRYVKTLYSAGDEARALRGESYVSKCSCVGVQSVRGLAPVRAPDGRQVGVVVVGTFVDNVAAGTRQLQAALGVSLAVSLAVAAAAARWVARSIKASLFGLEPPEIASLLRERELILQSIREGLVAVGRDGRITLMNEAARALAGVQGDPVGRPADEVVPELRLVDLLAGDSAQEDVEVFLGQRVVLLSRIPVTEGGRVVGALVTFRDKTEVTRLAEELTGVRRFVEAVRAQNHEFLNKLQTLAGLIHLGSYDEALAFIAQTTRGRQEAMGRLLAAVRDAATVGLLMGKLSEAQEKGVELVVDPGSRVNALPPHFDSSAMVCVLGNLVENAIEALAAGPRGARRVTVAVREEPDHLHLEVADNGPGIPPDMRTRIFRRGVSTKSPGRGLGLYLVRARVEQAGGEITVDCPPEGGSRFVVRIPRQLPGSAAGAAVG</sequence>
<dbReference type="EMBL" id="AP025628">
    <property type="protein sequence ID" value="BDG62036.1"/>
    <property type="molecule type" value="Genomic_DNA"/>
</dbReference>
<evidence type="ECO:0000256" key="9">
    <source>
        <dbReference type="ARBA" id="ARBA00022777"/>
    </source>
</evidence>
<dbReference type="Proteomes" id="UP001163687">
    <property type="component" value="Chromosome"/>
</dbReference>
<dbReference type="InterPro" id="IPR003594">
    <property type="entry name" value="HATPase_dom"/>
</dbReference>
<dbReference type="PROSITE" id="PS50109">
    <property type="entry name" value="HIS_KIN"/>
    <property type="match status" value="1"/>
</dbReference>
<evidence type="ECO:0000256" key="11">
    <source>
        <dbReference type="ARBA" id="ARBA00022989"/>
    </source>
</evidence>